<name>A0A2G2ZYY2_CAPAN</name>
<sequence>MFREEMQAMSRIGKKEITEDMLINSPTSWCRAYLKTHSKCDIIKNNMCETFNSWILAARHKSIITMLEDIRHQLMNRHVDMIKFAETWISDVTPMARTILEDNKEYSNRCRVLWNGVNGFEIEDEVYTFVVHLDKKYCDCRSWMLRGISCPHAICTYYYLNEDPDQHVEHW</sequence>
<feature type="domain" description="SWIM-type" evidence="2">
    <location>
        <begin position="127"/>
        <end position="161"/>
    </location>
</feature>
<gene>
    <name evidence="3" type="ORF">T459_09267</name>
</gene>
<dbReference type="AlphaFoldDB" id="A0A2G2ZYY2"/>
<dbReference type="PROSITE" id="PS50966">
    <property type="entry name" value="ZF_SWIM"/>
    <property type="match status" value="1"/>
</dbReference>
<evidence type="ECO:0000256" key="1">
    <source>
        <dbReference type="PROSITE-ProRule" id="PRU00325"/>
    </source>
</evidence>
<keyword evidence="1" id="KW-0862">Zinc</keyword>
<keyword evidence="1" id="KW-0863">Zinc-finger</keyword>
<keyword evidence="1" id="KW-0479">Metal-binding</keyword>
<dbReference type="Gramene" id="PHT87161">
    <property type="protein sequence ID" value="PHT87161"/>
    <property type="gene ID" value="T459_09267"/>
</dbReference>
<protein>
    <recommendedName>
        <fullName evidence="2">SWIM-type domain-containing protein</fullName>
    </recommendedName>
</protein>
<organism evidence="3 4">
    <name type="scientific">Capsicum annuum</name>
    <name type="common">Capsicum pepper</name>
    <dbReference type="NCBI Taxonomy" id="4072"/>
    <lineage>
        <taxon>Eukaryota</taxon>
        <taxon>Viridiplantae</taxon>
        <taxon>Streptophyta</taxon>
        <taxon>Embryophyta</taxon>
        <taxon>Tracheophyta</taxon>
        <taxon>Spermatophyta</taxon>
        <taxon>Magnoliopsida</taxon>
        <taxon>eudicotyledons</taxon>
        <taxon>Gunneridae</taxon>
        <taxon>Pentapetalae</taxon>
        <taxon>asterids</taxon>
        <taxon>lamiids</taxon>
        <taxon>Solanales</taxon>
        <taxon>Solanaceae</taxon>
        <taxon>Solanoideae</taxon>
        <taxon>Capsiceae</taxon>
        <taxon>Capsicum</taxon>
    </lineage>
</organism>
<dbReference type="OMA" id="KEYARDC"/>
<evidence type="ECO:0000259" key="2">
    <source>
        <dbReference type="PROSITE" id="PS50966"/>
    </source>
</evidence>
<dbReference type="GO" id="GO:0008270">
    <property type="term" value="F:zinc ion binding"/>
    <property type="evidence" value="ECO:0007669"/>
    <property type="project" value="UniProtKB-KW"/>
</dbReference>
<accession>A0A2G2ZYY2</accession>
<dbReference type="Proteomes" id="UP000222542">
    <property type="component" value="Unassembled WGS sequence"/>
</dbReference>
<keyword evidence="4" id="KW-1185">Reference proteome</keyword>
<dbReference type="InterPro" id="IPR007527">
    <property type="entry name" value="Znf_SWIM"/>
</dbReference>
<dbReference type="PANTHER" id="PTHR31973">
    <property type="entry name" value="POLYPROTEIN, PUTATIVE-RELATED"/>
    <property type="match status" value="1"/>
</dbReference>
<reference evidence="3 4" key="2">
    <citation type="journal article" date="2017" name="Genome Biol.">
        <title>New reference genome sequences of hot pepper reveal the massive evolution of plant disease-resistance genes by retroduplication.</title>
        <authorList>
            <person name="Kim S."/>
            <person name="Park J."/>
            <person name="Yeom S.I."/>
            <person name="Kim Y.M."/>
            <person name="Seo E."/>
            <person name="Kim K.T."/>
            <person name="Kim M.S."/>
            <person name="Lee J.M."/>
            <person name="Cheong K."/>
            <person name="Shin H.S."/>
            <person name="Kim S.B."/>
            <person name="Han K."/>
            <person name="Lee J."/>
            <person name="Park M."/>
            <person name="Lee H.A."/>
            <person name="Lee H.Y."/>
            <person name="Lee Y."/>
            <person name="Oh S."/>
            <person name="Lee J.H."/>
            <person name="Choi E."/>
            <person name="Choi E."/>
            <person name="Lee S.E."/>
            <person name="Jeon J."/>
            <person name="Kim H."/>
            <person name="Choi G."/>
            <person name="Song H."/>
            <person name="Lee J."/>
            <person name="Lee S.C."/>
            <person name="Kwon J.K."/>
            <person name="Lee H.Y."/>
            <person name="Koo N."/>
            <person name="Hong Y."/>
            <person name="Kim R.W."/>
            <person name="Kang W.H."/>
            <person name="Huh J.H."/>
            <person name="Kang B.C."/>
            <person name="Yang T.J."/>
            <person name="Lee Y.H."/>
            <person name="Bennetzen J.L."/>
            <person name="Choi D."/>
        </authorList>
    </citation>
    <scope>NUCLEOTIDE SEQUENCE [LARGE SCALE GENOMIC DNA]</scope>
    <source>
        <strain evidence="4">cv. CM334</strain>
    </source>
</reference>
<evidence type="ECO:0000313" key="3">
    <source>
        <dbReference type="EMBL" id="PHT87161.1"/>
    </source>
</evidence>
<evidence type="ECO:0000313" key="4">
    <source>
        <dbReference type="Proteomes" id="UP000222542"/>
    </source>
</evidence>
<proteinExistence type="predicted"/>
<comment type="caution">
    <text evidence="3">The sequence shown here is derived from an EMBL/GenBank/DDBJ whole genome shotgun (WGS) entry which is preliminary data.</text>
</comment>
<dbReference type="PANTHER" id="PTHR31973:SF197">
    <property type="entry name" value="SWIM-TYPE DOMAIN-CONTAINING PROTEIN"/>
    <property type="match status" value="1"/>
</dbReference>
<dbReference type="EMBL" id="AYRZ02000003">
    <property type="protein sequence ID" value="PHT87161.1"/>
    <property type="molecule type" value="Genomic_DNA"/>
</dbReference>
<reference evidence="3 4" key="1">
    <citation type="journal article" date="2014" name="Nat. Genet.">
        <title>Genome sequence of the hot pepper provides insights into the evolution of pungency in Capsicum species.</title>
        <authorList>
            <person name="Kim S."/>
            <person name="Park M."/>
            <person name="Yeom S.I."/>
            <person name="Kim Y.M."/>
            <person name="Lee J.M."/>
            <person name="Lee H.A."/>
            <person name="Seo E."/>
            <person name="Choi J."/>
            <person name="Cheong K."/>
            <person name="Kim K.T."/>
            <person name="Jung K."/>
            <person name="Lee G.W."/>
            <person name="Oh S.K."/>
            <person name="Bae C."/>
            <person name="Kim S.B."/>
            <person name="Lee H.Y."/>
            <person name="Kim S.Y."/>
            <person name="Kim M.S."/>
            <person name="Kang B.C."/>
            <person name="Jo Y.D."/>
            <person name="Yang H.B."/>
            <person name="Jeong H.J."/>
            <person name="Kang W.H."/>
            <person name="Kwon J.K."/>
            <person name="Shin C."/>
            <person name="Lim J.Y."/>
            <person name="Park J.H."/>
            <person name="Huh J.H."/>
            <person name="Kim J.S."/>
            <person name="Kim B.D."/>
            <person name="Cohen O."/>
            <person name="Paran I."/>
            <person name="Suh M.C."/>
            <person name="Lee S.B."/>
            <person name="Kim Y.K."/>
            <person name="Shin Y."/>
            <person name="Noh S.J."/>
            <person name="Park J."/>
            <person name="Seo Y.S."/>
            <person name="Kwon S.Y."/>
            <person name="Kim H.A."/>
            <person name="Park J.M."/>
            <person name="Kim H.J."/>
            <person name="Choi S.B."/>
            <person name="Bosland P.W."/>
            <person name="Reeves G."/>
            <person name="Jo S.H."/>
            <person name="Lee B.W."/>
            <person name="Cho H.T."/>
            <person name="Choi H.S."/>
            <person name="Lee M.S."/>
            <person name="Yu Y."/>
            <person name="Do Choi Y."/>
            <person name="Park B.S."/>
            <person name="van Deynze A."/>
            <person name="Ashrafi H."/>
            <person name="Hill T."/>
            <person name="Kim W.T."/>
            <person name="Pai H.S."/>
            <person name="Ahn H.K."/>
            <person name="Yeam I."/>
            <person name="Giovannoni J.J."/>
            <person name="Rose J.K."/>
            <person name="Sorensen I."/>
            <person name="Lee S.J."/>
            <person name="Kim R.W."/>
            <person name="Choi I.Y."/>
            <person name="Choi B.S."/>
            <person name="Lim J.S."/>
            <person name="Lee Y.H."/>
            <person name="Choi D."/>
        </authorList>
    </citation>
    <scope>NUCLEOTIDE SEQUENCE [LARGE SCALE GENOMIC DNA]</scope>
    <source>
        <strain evidence="4">cv. CM334</strain>
    </source>
</reference>
<dbReference type="STRING" id="4072.A0A2G2ZYY2"/>